<dbReference type="Proteomes" id="UP000540685">
    <property type="component" value="Unassembled WGS sequence"/>
</dbReference>
<dbReference type="AlphaFoldDB" id="A0A7W9IK75"/>
<sequence>MNQYQDRGSCEIPGAPATGGRARGRGFTGPGGRPSAAPGTSSGNPGGATA</sequence>
<reference evidence="2 3" key="1">
    <citation type="submission" date="2020-08" db="EMBL/GenBank/DDBJ databases">
        <title>Sequencing the genomes of 1000 actinobacteria strains.</title>
        <authorList>
            <person name="Klenk H.-P."/>
        </authorList>
    </citation>
    <scope>NUCLEOTIDE SEQUENCE [LARGE SCALE GENOMIC DNA]</scope>
    <source>
        <strain evidence="2 3">DSM 46887</strain>
    </source>
</reference>
<dbReference type="EMBL" id="JACHMP010000001">
    <property type="protein sequence ID" value="MBB5821574.1"/>
    <property type="molecule type" value="Genomic_DNA"/>
</dbReference>
<evidence type="ECO:0000256" key="1">
    <source>
        <dbReference type="SAM" id="MobiDB-lite"/>
    </source>
</evidence>
<evidence type="ECO:0000313" key="3">
    <source>
        <dbReference type="Proteomes" id="UP000540685"/>
    </source>
</evidence>
<accession>A0A7W9IK75</accession>
<feature type="region of interest" description="Disordered" evidence="1">
    <location>
        <begin position="1"/>
        <end position="50"/>
    </location>
</feature>
<keyword evidence="3" id="KW-1185">Reference proteome</keyword>
<proteinExistence type="predicted"/>
<gene>
    <name evidence="2" type="ORF">F4562_004636</name>
</gene>
<comment type="caution">
    <text evidence="2">The sequence shown here is derived from an EMBL/GenBank/DDBJ whole genome shotgun (WGS) entry which is preliminary data.</text>
</comment>
<organism evidence="2 3">
    <name type="scientific">Streptosporangium becharense</name>
    <dbReference type="NCBI Taxonomy" id="1816182"/>
    <lineage>
        <taxon>Bacteria</taxon>
        <taxon>Bacillati</taxon>
        <taxon>Actinomycetota</taxon>
        <taxon>Actinomycetes</taxon>
        <taxon>Streptosporangiales</taxon>
        <taxon>Streptosporangiaceae</taxon>
        <taxon>Streptosporangium</taxon>
    </lineage>
</organism>
<evidence type="ECO:0000313" key="2">
    <source>
        <dbReference type="EMBL" id="MBB5821574.1"/>
    </source>
</evidence>
<name>A0A7W9IK75_9ACTN</name>
<protein>
    <submittedName>
        <fullName evidence="2">Uncharacterized protein</fullName>
    </submittedName>
</protein>